<sequence>MTNLFLKTDSQLFETNIPWRQGDLVTGLVETVKGNGLVQLMVRGKSLEAQTEIPLFPGQKLSLYVNEVRPGYVHLRVLVPEIVANPEQQKLVSALNELGIRPDDRTIGLAAKLVKNELPVTRENLTRLLRITSFLGPEDAGTEEISAWMVSRNIEVLPERMLALKGFLTSENNLALLLAEVRDGLKAIVEGQNAIQEENSASPPTLIQILQGDWGDKVQGEKTLEVTTLGRSGSDGRSGQVSSGRPTSVTAGIPLPFLEDMISRLVEAITLKIEETGSLLPGEIKRLMENQLDATRALAALEQVVANSLPETENGSVEHVLNKLKVARYELEGQHLFNVLNNLPRDNTQLLFYLAFPVMVGQDYHLCELKVMKDGAGKQERRSEKDAFSLVLSLSTGTLGMVLFHVTYYPQKSLVLQAVAQNHKVGSRLQAQLPELAESLERLGFEIKGWTVKVADSRQRALKQSLVRAKEPRRWLGIDIVV</sequence>
<protein>
    <recommendedName>
        <fullName evidence="2">Flagellar hook-length control protein-like C-terminal domain-containing protein</fullName>
    </recommendedName>
</protein>
<gene>
    <name evidence="3" type="ordered locus">Slip_0915</name>
</gene>
<dbReference type="HOGENOM" id="CLU_566104_0_0_9"/>
<dbReference type="Pfam" id="PF02120">
    <property type="entry name" value="Flg_hook"/>
    <property type="match status" value="1"/>
</dbReference>
<evidence type="ECO:0000259" key="2">
    <source>
        <dbReference type="Pfam" id="PF02120"/>
    </source>
</evidence>
<dbReference type="eggNOG" id="ENOG50328PM">
    <property type="taxonomic scope" value="Bacteria"/>
</dbReference>
<evidence type="ECO:0000313" key="4">
    <source>
        <dbReference type="Proteomes" id="UP000000378"/>
    </source>
</evidence>
<dbReference type="STRING" id="643648.Slip_0915"/>
<evidence type="ECO:0000256" key="1">
    <source>
        <dbReference type="SAM" id="MobiDB-lite"/>
    </source>
</evidence>
<dbReference type="Proteomes" id="UP000000378">
    <property type="component" value="Chromosome"/>
</dbReference>
<keyword evidence="4" id="KW-1185">Reference proteome</keyword>
<name>D7CLW0_SYNLT</name>
<dbReference type="AlphaFoldDB" id="D7CLW0"/>
<evidence type="ECO:0000313" key="3">
    <source>
        <dbReference type="EMBL" id="ADI01695.1"/>
    </source>
</evidence>
<feature type="domain" description="Flagellar hook-length control protein-like C-terminal" evidence="2">
    <location>
        <begin position="382"/>
        <end position="459"/>
    </location>
</feature>
<reference evidence="3 4" key="2">
    <citation type="journal article" date="2010" name="Stand. Genomic Sci.">
        <title>Complete genome sequence of Syntrophothermus lipocalidus type strain (TGB-C1).</title>
        <authorList>
            <person name="Djao O.D."/>
            <person name="Zhang X."/>
            <person name="Lucas S."/>
            <person name="Lapidus A."/>
            <person name="Del Rio T.G."/>
            <person name="Nolan M."/>
            <person name="Tice H."/>
            <person name="Cheng J.F."/>
            <person name="Han C."/>
            <person name="Tapia R."/>
            <person name="Goodwin L."/>
            <person name="Pitluck S."/>
            <person name="Liolios K."/>
            <person name="Ivanova N."/>
            <person name="Mavromatis K."/>
            <person name="Mikhailova N."/>
            <person name="Ovchinnikova G."/>
            <person name="Pati A."/>
            <person name="Brambilla E."/>
            <person name="Chen A."/>
            <person name="Palaniappan K."/>
            <person name="Land M."/>
            <person name="Hauser L."/>
            <person name="Chang Y.J."/>
            <person name="Jeffries C.D."/>
            <person name="Rohde M."/>
            <person name="Sikorski J."/>
            <person name="Spring S."/>
            <person name="Goker M."/>
            <person name="Detter J.C."/>
            <person name="Woyke T."/>
            <person name="Bristow J."/>
            <person name="Eisen J.A."/>
            <person name="Markowitz V."/>
            <person name="Hugenholtz P."/>
            <person name="Kyrpides N.C."/>
            <person name="Klenk H.P."/>
        </authorList>
    </citation>
    <scope>NUCLEOTIDE SEQUENCE [LARGE SCALE GENOMIC DNA]</scope>
    <source>
        <strain evidence="4">DSM 12680 / TGB-C1</strain>
    </source>
</reference>
<accession>D7CLW0</accession>
<proteinExistence type="predicted"/>
<dbReference type="KEGG" id="slp:Slip_0915"/>
<dbReference type="InterPro" id="IPR021136">
    <property type="entry name" value="Flagellar_hook_control-like_C"/>
</dbReference>
<dbReference type="EMBL" id="CP002048">
    <property type="protein sequence ID" value="ADI01695.1"/>
    <property type="molecule type" value="Genomic_DNA"/>
</dbReference>
<reference evidence="4" key="1">
    <citation type="journal article" date="2010" name="Stand. Genomic Sci.">
        <title>Complete genome sequence of Syntrophothermus lipocalidus type strain (TGB-C1T).</title>
        <authorList>
            <consortium name="US DOE Joint Genome Institute (JGI-PGF)"/>
            <person name="Djao O."/>
            <person name="Zhang X."/>
            <person name="Lucas S."/>
            <person name="Lapidus A."/>
            <person name="Glavina Del Rio T."/>
            <person name="Nolan M."/>
            <person name="Tice H."/>
            <person name="Cheng J."/>
            <person name="Han C."/>
            <person name="Tapia R."/>
            <person name="Goodwin L."/>
            <person name="Pitluck S."/>
            <person name="Liolios K."/>
            <person name="Ivanova N."/>
            <person name="Mavromatis K."/>
            <person name="Mikhailova N."/>
            <person name="Ovchinnikova G."/>
            <person name="Pati A."/>
            <person name="Brambilla E."/>
            <person name="Chen A."/>
            <person name="Palaniappan K."/>
            <person name="Land M."/>
            <person name="Hauser L."/>
            <person name="Chang Y."/>
            <person name="Jeffries C."/>
            <person name="Rohde M."/>
            <person name="Sikorski J."/>
            <person name="Spring S."/>
            <person name="Goker M."/>
            <person name="Detter J."/>
            <person name="Woyke T."/>
            <person name="Bristow J."/>
            <person name="Eisen J."/>
            <person name="Markowitz V."/>
            <person name="Hugenholtz P."/>
            <person name="Kyrpides N."/>
            <person name="Klenk H."/>
        </authorList>
    </citation>
    <scope>NUCLEOTIDE SEQUENCE [LARGE SCALE GENOMIC DNA]</scope>
    <source>
        <strain evidence="4">DSM 12680 / TGB-C1</strain>
    </source>
</reference>
<organism evidence="3 4">
    <name type="scientific">Syntrophothermus lipocalidus (strain DSM 12680 / TGB-C1)</name>
    <dbReference type="NCBI Taxonomy" id="643648"/>
    <lineage>
        <taxon>Bacteria</taxon>
        <taxon>Bacillati</taxon>
        <taxon>Bacillota</taxon>
        <taxon>Clostridia</taxon>
        <taxon>Eubacteriales</taxon>
        <taxon>Syntrophomonadaceae</taxon>
        <taxon>Syntrophothermus</taxon>
    </lineage>
</organism>
<feature type="region of interest" description="Disordered" evidence="1">
    <location>
        <begin position="228"/>
        <end position="247"/>
    </location>
</feature>